<dbReference type="EMBL" id="JACQWF010000041">
    <property type="protein sequence ID" value="MBI4594920.1"/>
    <property type="molecule type" value="Genomic_DNA"/>
</dbReference>
<dbReference type="AlphaFoldDB" id="A0A933GLR7"/>
<dbReference type="PANTHER" id="PTHR37954">
    <property type="entry name" value="BLL4979 PROTEIN"/>
    <property type="match status" value="1"/>
</dbReference>
<evidence type="ECO:0000313" key="1">
    <source>
        <dbReference type="EMBL" id="MBI4594920.1"/>
    </source>
</evidence>
<name>A0A933GLR7_UNCTE</name>
<gene>
    <name evidence="1" type="ORF">HY730_00905</name>
</gene>
<sequence>MSNLLKLNDALNTHIRPQCFPVAIKMLEEKDPLPDKTRIPSKNFGKRFAVCQGIGMVRRYGWTLALGRDDMSCPLGAVAMGFEEPKPYYVEGNLAYEMFNECQEAGVHSEEVIDKFPVAKYKYILLAPITREGIEPDSIVLYGNSAQVMRLLIAALYKKGGKLTSSFGGRVDCSEIIVTTRQTEQYQVILPCNGDRVFGLVQDHEMAFTIPFGLIEDIITGLEGTHKGGIRYPIPYFMNYEGVFPPKYQKLTEMFKNS</sequence>
<organism evidence="1 2">
    <name type="scientific">Tectimicrobiota bacterium</name>
    <dbReference type="NCBI Taxonomy" id="2528274"/>
    <lineage>
        <taxon>Bacteria</taxon>
        <taxon>Pseudomonadati</taxon>
        <taxon>Nitrospinota/Tectimicrobiota group</taxon>
        <taxon>Candidatus Tectimicrobiota</taxon>
    </lineage>
</organism>
<accession>A0A933GLR7</accession>
<dbReference type="InterPro" id="IPR003748">
    <property type="entry name" value="DUF169"/>
</dbReference>
<proteinExistence type="predicted"/>
<protein>
    <submittedName>
        <fullName evidence="1">DUF169 domain-containing protein</fullName>
    </submittedName>
</protein>
<evidence type="ECO:0000313" key="2">
    <source>
        <dbReference type="Proteomes" id="UP000772181"/>
    </source>
</evidence>
<dbReference type="Pfam" id="PF02596">
    <property type="entry name" value="DUF169"/>
    <property type="match status" value="1"/>
</dbReference>
<dbReference type="PANTHER" id="PTHR37954:SF3">
    <property type="entry name" value="DUF169 DOMAIN-CONTAINING PROTEIN"/>
    <property type="match status" value="1"/>
</dbReference>
<dbReference type="Proteomes" id="UP000772181">
    <property type="component" value="Unassembled WGS sequence"/>
</dbReference>
<comment type="caution">
    <text evidence="1">The sequence shown here is derived from an EMBL/GenBank/DDBJ whole genome shotgun (WGS) entry which is preliminary data.</text>
</comment>
<reference evidence="1" key="1">
    <citation type="submission" date="2020-07" db="EMBL/GenBank/DDBJ databases">
        <title>Huge and variable diversity of episymbiotic CPR bacteria and DPANN archaea in groundwater ecosystems.</title>
        <authorList>
            <person name="He C.Y."/>
            <person name="Keren R."/>
            <person name="Whittaker M."/>
            <person name="Farag I.F."/>
            <person name="Doudna J."/>
            <person name="Cate J.H.D."/>
            <person name="Banfield J.F."/>
        </authorList>
    </citation>
    <scope>NUCLEOTIDE SEQUENCE</scope>
    <source>
        <strain evidence="1">NC_groundwater_1482_Ag_S-0.65um_47_24</strain>
    </source>
</reference>